<organism evidence="8 9">
    <name type="scientific">Nonlabens ulvanivorans</name>
    <name type="common">Persicivirga ulvanivorans</name>
    <dbReference type="NCBI Taxonomy" id="906888"/>
    <lineage>
        <taxon>Bacteria</taxon>
        <taxon>Pseudomonadati</taxon>
        <taxon>Bacteroidota</taxon>
        <taxon>Flavobacteriia</taxon>
        <taxon>Flavobacteriales</taxon>
        <taxon>Flavobacteriaceae</taxon>
        <taxon>Nonlabens</taxon>
    </lineage>
</organism>
<evidence type="ECO:0000256" key="3">
    <source>
        <dbReference type="ARBA" id="ARBA00022840"/>
    </source>
</evidence>
<dbReference type="GO" id="GO:0004163">
    <property type="term" value="F:diphosphomevalonate decarboxylase activity"/>
    <property type="evidence" value="ECO:0007669"/>
    <property type="project" value="UniProtKB-EC"/>
</dbReference>
<comment type="caution">
    <text evidence="8">The sequence shown here is derived from an EMBL/GenBank/DDBJ whole genome shotgun (WGS) entry which is preliminary data.</text>
</comment>
<evidence type="ECO:0000256" key="2">
    <source>
        <dbReference type="ARBA" id="ARBA00022741"/>
    </source>
</evidence>
<dbReference type="GO" id="GO:0005524">
    <property type="term" value="F:ATP binding"/>
    <property type="evidence" value="ECO:0007669"/>
    <property type="project" value="UniProtKB-KW"/>
</dbReference>
<evidence type="ECO:0000256" key="1">
    <source>
        <dbReference type="ARBA" id="ARBA00022516"/>
    </source>
</evidence>
<dbReference type="Gene3D" id="3.30.230.10">
    <property type="match status" value="1"/>
</dbReference>
<proteinExistence type="predicted"/>
<dbReference type="InterPro" id="IPR014721">
    <property type="entry name" value="Ribsml_uS5_D2-typ_fold_subgr"/>
</dbReference>
<accession>A0A081D8M5</accession>
<dbReference type="InterPro" id="IPR005935">
    <property type="entry name" value="Mev_decarb"/>
</dbReference>
<keyword evidence="1" id="KW-0444">Lipid biosynthesis</keyword>
<dbReference type="Gene3D" id="3.30.70.890">
    <property type="entry name" value="GHMP kinase, C-terminal domain"/>
    <property type="match status" value="1"/>
</dbReference>
<evidence type="ECO:0000259" key="6">
    <source>
        <dbReference type="Pfam" id="PF18376"/>
    </source>
</evidence>
<gene>
    <name evidence="8" type="ORF">JCM19296_849</name>
</gene>
<dbReference type="PANTHER" id="PTHR10977:SF3">
    <property type="entry name" value="DIPHOSPHOMEVALONATE DECARBOXYLASE"/>
    <property type="match status" value="1"/>
</dbReference>
<reference evidence="8 9" key="1">
    <citation type="journal article" date="2014" name="Genome Announc.">
        <title>Draft Genome Sequences of Marine Flavobacterium Nonlabens Strains NR17, NR24, NR27, NR32, NR33, and Ara13.</title>
        <authorList>
            <person name="Nakanishi M."/>
            <person name="Meirelles P."/>
            <person name="Suzuki R."/>
            <person name="Takatani N."/>
            <person name="Mino S."/>
            <person name="Suda W."/>
            <person name="Oshima K."/>
            <person name="Hattori M."/>
            <person name="Ohkuma M."/>
            <person name="Hosokawa M."/>
            <person name="Miyashita K."/>
            <person name="Thompson F.L."/>
            <person name="Niwa A."/>
            <person name="Sawabe T."/>
            <person name="Sawabe T."/>
        </authorList>
    </citation>
    <scope>NUCLEOTIDE SEQUENCE [LARGE SCALE GENOMIC DNA]</scope>
    <source>
        <strain evidence="9">JCM19296</strain>
    </source>
</reference>
<dbReference type="InterPro" id="IPR041431">
    <property type="entry name" value="Mvd1_C"/>
</dbReference>
<dbReference type="SUPFAM" id="SSF55060">
    <property type="entry name" value="GHMP Kinase, C-terminal domain"/>
    <property type="match status" value="1"/>
</dbReference>
<feature type="domain" description="Mvd1 C-terminal" evidence="6">
    <location>
        <begin position="203"/>
        <end position="333"/>
    </location>
</feature>
<dbReference type="Pfam" id="PF22700">
    <property type="entry name" value="MVD-like_N"/>
    <property type="match status" value="1"/>
</dbReference>
<dbReference type="InterPro" id="IPR053859">
    <property type="entry name" value="MVD-like_N"/>
</dbReference>
<dbReference type="GO" id="GO:0008299">
    <property type="term" value="P:isoprenoid biosynthetic process"/>
    <property type="evidence" value="ECO:0007669"/>
    <property type="project" value="InterPro"/>
</dbReference>
<dbReference type="SUPFAM" id="SSF54211">
    <property type="entry name" value="Ribosomal protein S5 domain 2-like"/>
    <property type="match status" value="1"/>
</dbReference>
<keyword evidence="2" id="KW-0547">Nucleotide-binding</keyword>
<evidence type="ECO:0000313" key="9">
    <source>
        <dbReference type="Proteomes" id="UP000028980"/>
    </source>
</evidence>
<evidence type="ECO:0000313" key="8">
    <source>
        <dbReference type="EMBL" id="GAK75271.1"/>
    </source>
</evidence>
<keyword evidence="3" id="KW-0067">ATP-binding</keyword>
<dbReference type="InterPro" id="IPR020568">
    <property type="entry name" value="Ribosomal_Su5_D2-typ_SF"/>
</dbReference>
<dbReference type="PANTHER" id="PTHR10977">
    <property type="entry name" value="DIPHOSPHOMEVALONATE DECARBOXYLASE"/>
    <property type="match status" value="1"/>
</dbReference>
<keyword evidence="5 8" id="KW-0456">Lyase</keyword>
<keyword evidence="4" id="KW-0443">Lipid metabolism</keyword>
<evidence type="ECO:0000259" key="7">
    <source>
        <dbReference type="Pfam" id="PF22700"/>
    </source>
</evidence>
<protein>
    <submittedName>
        <fullName evidence="8">Diphosphomevalonate decarboxylase</fullName>
        <ecNumber evidence="8">4.1.1.33</ecNumber>
    </submittedName>
</protein>
<dbReference type="PIRSF" id="PIRSF015950">
    <property type="entry name" value="Mev_P_decrbx"/>
    <property type="match status" value="1"/>
</dbReference>
<dbReference type="InterPro" id="IPR036554">
    <property type="entry name" value="GHMP_kinase_C_sf"/>
</dbReference>
<dbReference type="Proteomes" id="UP000028980">
    <property type="component" value="Unassembled WGS sequence"/>
</dbReference>
<dbReference type="AlphaFoldDB" id="A0A081D8M5"/>
<sequence>METQFKLEGDFTLIDNLSTKWQAPSNIALVKYWGGKYGMQLPANPSISFTLNACRTITTVTASKGIHGFSISYDGTPKPEFAPKIEAYFKRIADYCPWIANYHFDIDTHNTFPHSSGIASSASSMAAMSVCMIDFESTLTGQEMDFHKASFLARLGSGSACRSLKGSAVVWGTHKEVDDSSQYFGVDKSDYLHPVFQDFQDTILLVDKGEKVVSSTVGHELMNGHAFAKARFEQAHENLSTLKKALQEGDLETFIKITESEALTLHAMMMTSHPYFILMKPKTLSIIEEIWAFRKETGIPVCFTLDAGANVHMLYPHENNEAVQGLINSKLAQYCQNGHYICDQVGTGAKKC</sequence>
<dbReference type="EC" id="4.1.1.33" evidence="8"/>
<evidence type="ECO:0000256" key="5">
    <source>
        <dbReference type="ARBA" id="ARBA00023239"/>
    </source>
</evidence>
<dbReference type="Pfam" id="PF18376">
    <property type="entry name" value="MDD_C"/>
    <property type="match status" value="1"/>
</dbReference>
<name>A0A081D8M5_NONUL</name>
<evidence type="ECO:0000256" key="4">
    <source>
        <dbReference type="ARBA" id="ARBA00023098"/>
    </source>
</evidence>
<feature type="domain" description="Diphosphomevalonate decarboxylase-like N-terminal" evidence="7">
    <location>
        <begin position="23"/>
        <end position="180"/>
    </location>
</feature>
<dbReference type="EMBL" id="BBLG01000001">
    <property type="protein sequence ID" value="GAK75271.1"/>
    <property type="molecule type" value="Genomic_DNA"/>
</dbReference>